<gene>
    <name evidence="1" type="ORF">HPB52_022701</name>
</gene>
<reference evidence="1" key="2">
    <citation type="submission" date="2021-09" db="EMBL/GenBank/DDBJ databases">
        <authorList>
            <person name="Jia N."/>
            <person name="Wang J."/>
            <person name="Shi W."/>
            <person name="Du L."/>
            <person name="Sun Y."/>
            <person name="Zhan W."/>
            <person name="Jiang J."/>
            <person name="Wang Q."/>
            <person name="Zhang B."/>
            <person name="Ji P."/>
            <person name="Sakyi L.B."/>
            <person name="Cui X."/>
            <person name="Yuan T."/>
            <person name="Jiang B."/>
            <person name="Yang W."/>
            <person name="Lam T.T.-Y."/>
            <person name="Chang Q."/>
            <person name="Ding S."/>
            <person name="Wang X."/>
            <person name="Zhu J."/>
            <person name="Ruan X."/>
            <person name="Zhao L."/>
            <person name="Wei J."/>
            <person name="Que T."/>
            <person name="Du C."/>
            <person name="Cheng J."/>
            <person name="Dai P."/>
            <person name="Han X."/>
            <person name="Huang E."/>
            <person name="Gao Y."/>
            <person name="Liu J."/>
            <person name="Shao H."/>
            <person name="Ye R."/>
            <person name="Li L."/>
            <person name="Wei W."/>
            <person name="Wang X."/>
            <person name="Wang C."/>
            <person name="Huo Q."/>
            <person name="Li W."/>
            <person name="Guo W."/>
            <person name="Chen H."/>
            <person name="Chen S."/>
            <person name="Zhou L."/>
            <person name="Zhou L."/>
            <person name="Ni X."/>
            <person name="Tian J."/>
            <person name="Zhou Y."/>
            <person name="Sheng Y."/>
            <person name="Liu T."/>
            <person name="Pan Y."/>
            <person name="Xia L."/>
            <person name="Li J."/>
            <person name="Zhao F."/>
            <person name="Cao W."/>
        </authorList>
    </citation>
    <scope>NUCLEOTIDE SEQUENCE</scope>
    <source>
        <strain evidence="1">Rsan-2018</strain>
        <tissue evidence="1">Larvae</tissue>
    </source>
</reference>
<dbReference type="Proteomes" id="UP000821837">
    <property type="component" value="Chromosome 6"/>
</dbReference>
<dbReference type="AlphaFoldDB" id="A0A9D4SV79"/>
<name>A0A9D4SV79_RHISA</name>
<evidence type="ECO:0000313" key="1">
    <source>
        <dbReference type="EMBL" id="KAH7948437.1"/>
    </source>
</evidence>
<reference evidence="1" key="1">
    <citation type="journal article" date="2020" name="Cell">
        <title>Large-Scale Comparative Analyses of Tick Genomes Elucidate Their Genetic Diversity and Vector Capacities.</title>
        <authorList>
            <consortium name="Tick Genome and Microbiome Consortium (TIGMIC)"/>
            <person name="Jia N."/>
            <person name="Wang J."/>
            <person name="Shi W."/>
            <person name="Du L."/>
            <person name="Sun Y."/>
            <person name="Zhan W."/>
            <person name="Jiang J.F."/>
            <person name="Wang Q."/>
            <person name="Zhang B."/>
            <person name="Ji P."/>
            <person name="Bell-Sakyi L."/>
            <person name="Cui X.M."/>
            <person name="Yuan T.T."/>
            <person name="Jiang B.G."/>
            <person name="Yang W.F."/>
            <person name="Lam T.T."/>
            <person name="Chang Q.C."/>
            <person name="Ding S.J."/>
            <person name="Wang X.J."/>
            <person name="Zhu J.G."/>
            <person name="Ruan X.D."/>
            <person name="Zhao L."/>
            <person name="Wei J.T."/>
            <person name="Ye R.Z."/>
            <person name="Que T.C."/>
            <person name="Du C.H."/>
            <person name="Zhou Y.H."/>
            <person name="Cheng J.X."/>
            <person name="Dai P.F."/>
            <person name="Guo W.B."/>
            <person name="Han X.H."/>
            <person name="Huang E.J."/>
            <person name="Li L.F."/>
            <person name="Wei W."/>
            <person name="Gao Y.C."/>
            <person name="Liu J.Z."/>
            <person name="Shao H.Z."/>
            <person name="Wang X."/>
            <person name="Wang C.C."/>
            <person name="Yang T.C."/>
            <person name="Huo Q.B."/>
            <person name="Li W."/>
            <person name="Chen H.Y."/>
            <person name="Chen S.E."/>
            <person name="Zhou L.G."/>
            <person name="Ni X.B."/>
            <person name="Tian J.H."/>
            <person name="Sheng Y."/>
            <person name="Liu T."/>
            <person name="Pan Y.S."/>
            <person name="Xia L.Y."/>
            <person name="Li J."/>
            <person name="Zhao F."/>
            <person name="Cao W.C."/>
        </authorList>
    </citation>
    <scope>NUCLEOTIDE SEQUENCE</scope>
    <source>
        <strain evidence="1">Rsan-2018</strain>
    </source>
</reference>
<protein>
    <submittedName>
        <fullName evidence="1">Uncharacterized protein</fullName>
    </submittedName>
</protein>
<sequence length="62" mass="6737">MANPSSRSSAPRWLFGNIKWQLNPRQLNISAPSPIDQVAAEGPGASVCGVYANEEGIWQRDP</sequence>
<comment type="caution">
    <text evidence="1">The sequence shown here is derived from an EMBL/GenBank/DDBJ whole genome shotgun (WGS) entry which is preliminary data.</text>
</comment>
<organism evidence="1 2">
    <name type="scientific">Rhipicephalus sanguineus</name>
    <name type="common">Brown dog tick</name>
    <name type="synonym">Ixodes sanguineus</name>
    <dbReference type="NCBI Taxonomy" id="34632"/>
    <lineage>
        <taxon>Eukaryota</taxon>
        <taxon>Metazoa</taxon>
        <taxon>Ecdysozoa</taxon>
        <taxon>Arthropoda</taxon>
        <taxon>Chelicerata</taxon>
        <taxon>Arachnida</taxon>
        <taxon>Acari</taxon>
        <taxon>Parasitiformes</taxon>
        <taxon>Ixodida</taxon>
        <taxon>Ixodoidea</taxon>
        <taxon>Ixodidae</taxon>
        <taxon>Rhipicephalinae</taxon>
        <taxon>Rhipicephalus</taxon>
        <taxon>Rhipicephalus</taxon>
    </lineage>
</organism>
<dbReference type="EMBL" id="JABSTV010001252">
    <property type="protein sequence ID" value="KAH7948437.1"/>
    <property type="molecule type" value="Genomic_DNA"/>
</dbReference>
<proteinExistence type="predicted"/>
<keyword evidence="2" id="KW-1185">Reference proteome</keyword>
<evidence type="ECO:0000313" key="2">
    <source>
        <dbReference type="Proteomes" id="UP000821837"/>
    </source>
</evidence>
<accession>A0A9D4SV79</accession>